<accession>A0A0E9TNC3</accession>
<organism evidence="1">
    <name type="scientific">Anguilla anguilla</name>
    <name type="common">European freshwater eel</name>
    <name type="synonym">Muraena anguilla</name>
    <dbReference type="NCBI Taxonomy" id="7936"/>
    <lineage>
        <taxon>Eukaryota</taxon>
        <taxon>Metazoa</taxon>
        <taxon>Chordata</taxon>
        <taxon>Craniata</taxon>
        <taxon>Vertebrata</taxon>
        <taxon>Euteleostomi</taxon>
        <taxon>Actinopterygii</taxon>
        <taxon>Neopterygii</taxon>
        <taxon>Teleostei</taxon>
        <taxon>Anguilliformes</taxon>
        <taxon>Anguillidae</taxon>
        <taxon>Anguilla</taxon>
    </lineage>
</organism>
<reference evidence="1" key="2">
    <citation type="journal article" date="2015" name="Fish Shellfish Immunol.">
        <title>Early steps in the European eel (Anguilla anguilla)-Vibrio vulnificus interaction in the gills: Role of the RtxA13 toxin.</title>
        <authorList>
            <person name="Callol A."/>
            <person name="Pajuelo D."/>
            <person name="Ebbesson L."/>
            <person name="Teles M."/>
            <person name="MacKenzie S."/>
            <person name="Amaro C."/>
        </authorList>
    </citation>
    <scope>NUCLEOTIDE SEQUENCE</scope>
</reference>
<protein>
    <submittedName>
        <fullName evidence="1">Uncharacterized protein</fullName>
    </submittedName>
</protein>
<reference evidence="1" key="1">
    <citation type="submission" date="2014-11" db="EMBL/GenBank/DDBJ databases">
        <authorList>
            <person name="Amaro Gonzalez C."/>
        </authorList>
    </citation>
    <scope>NUCLEOTIDE SEQUENCE</scope>
</reference>
<sequence length="41" mass="4403">MVILPPGTSHWCSSHPHSSSPCCLSYPAAQTLGCNCSCLYY</sequence>
<proteinExistence type="predicted"/>
<evidence type="ECO:0000313" key="1">
    <source>
        <dbReference type="EMBL" id="JAH55204.1"/>
    </source>
</evidence>
<dbReference type="AlphaFoldDB" id="A0A0E9TNC3"/>
<dbReference type="EMBL" id="GBXM01053373">
    <property type="protein sequence ID" value="JAH55204.1"/>
    <property type="molecule type" value="Transcribed_RNA"/>
</dbReference>
<name>A0A0E9TNC3_ANGAN</name>